<proteinExistence type="predicted"/>
<feature type="region of interest" description="Disordered" evidence="1">
    <location>
        <begin position="112"/>
        <end position="152"/>
    </location>
</feature>
<feature type="compositionally biased region" description="Basic and acidic residues" evidence="1">
    <location>
        <begin position="114"/>
        <end position="125"/>
    </location>
</feature>
<feature type="transmembrane region" description="Helical" evidence="2">
    <location>
        <begin position="298"/>
        <end position="323"/>
    </location>
</feature>
<dbReference type="Proteomes" id="UP000243499">
    <property type="component" value="Chromosome 8"/>
</dbReference>
<protein>
    <recommendedName>
        <fullName evidence="4">Zinc finger GRF-type domain-containing protein</fullName>
    </recommendedName>
</protein>
<evidence type="ECO:0000256" key="1">
    <source>
        <dbReference type="SAM" id="MobiDB-lite"/>
    </source>
</evidence>
<dbReference type="AlphaFoldDB" id="A0A2T8IAF3"/>
<evidence type="ECO:0000313" key="3">
    <source>
        <dbReference type="EMBL" id="PVH34644.1"/>
    </source>
</evidence>
<keyword evidence="2" id="KW-0812">Transmembrane</keyword>
<reference evidence="3" key="1">
    <citation type="submission" date="2018-04" db="EMBL/GenBank/DDBJ databases">
        <title>WGS assembly of Panicum hallii.</title>
        <authorList>
            <person name="Lovell J."/>
            <person name="Jenkins J."/>
            <person name="Lowry D."/>
            <person name="Mamidi S."/>
            <person name="Sreedasyam A."/>
            <person name="Weng X."/>
            <person name="Barry K."/>
            <person name="Bonette J."/>
            <person name="Campitelli B."/>
            <person name="Daum C."/>
            <person name="Gordon S."/>
            <person name="Gould B."/>
            <person name="Lipzen A."/>
            <person name="Macqueen A."/>
            <person name="Palacio-Mejia J."/>
            <person name="Plott C."/>
            <person name="Shakirov E."/>
            <person name="Shu S."/>
            <person name="Yoshinaga Y."/>
            <person name="Zane M."/>
            <person name="Rokhsar D."/>
            <person name="Grimwood J."/>
            <person name="Schmutz J."/>
            <person name="Juenger T."/>
        </authorList>
    </citation>
    <scope>NUCLEOTIDE SEQUENCE [LARGE SCALE GENOMIC DNA]</scope>
    <source>
        <strain evidence="3">FIL2</strain>
    </source>
</reference>
<name>A0A2T8IAF3_9POAL</name>
<dbReference type="Gramene" id="PVH34644">
    <property type="protein sequence ID" value="PVH34644"/>
    <property type="gene ID" value="PAHAL_8G266400"/>
</dbReference>
<feature type="region of interest" description="Disordered" evidence="1">
    <location>
        <begin position="1"/>
        <end position="59"/>
    </location>
</feature>
<gene>
    <name evidence="3" type="ORF">PAHAL_8G266400</name>
</gene>
<feature type="compositionally biased region" description="Low complexity" evidence="1">
    <location>
        <begin position="39"/>
        <end position="57"/>
    </location>
</feature>
<accession>A0A2T8IAF3</accession>
<keyword evidence="2" id="KW-0472">Membrane</keyword>
<evidence type="ECO:0000256" key="2">
    <source>
        <dbReference type="SAM" id="Phobius"/>
    </source>
</evidence>
<dbReference type="EMBL" id="CM008053">
    <property type="protein sequence ID" value="PVH34644.1"/>
    <property type="molecule type" value="Genomic_DNA"/>
</dbReference>
<evidence type="ECO:0008006" key="4">
    <source>
        <dbReference type="Google" id="ProtNLM"/>
    </source>
</evidence>
<organism evidence="3">
    <name type="scientific">Panicum hallii</name>
    <dbReference type="NCBI Taxonomy" id="206008"/>
    <lineage>
        <taxon>Eukaryota</taxon>
        <taxon>Viridiplantae</taxon>
        <taxon>Streptophyta</taxon>
        <taxon>Embryophyta</taxon>
        <taxon>Tracheophyta</taxon>
        <taxon>Spermatophyta</taxon>
        <taxon>Magnoliopsida</taxon>
        <taxon>Liliopsida</taxon>
        <taxon>Poales</taxon>
        <taxon>Poaceae</taxon>
        <taxon>PACMAD clade</taxon>
        <taxon>Panicoideae</taxon>
        <taxon>Panicodae</taxon>
        <taxon>Paniceae</taxon>
        <taxon>Panicinae</taxon>
        <taxon>Panicum</taxon>
        <taxon>Panicum sect. Panicum</taxon>
    </lineage>
</organism>
<keyword evidence="2" id="KW-1133">Transmembrane helix</keyword>
<feature type="region of interest" description="Disordered" evidence="1">
    <location>
        <begin position="87"/>
        <end position="106"/>
    </location>
</feature>
<sequence>MPSQFSRFRKMPSTFHSSHSASHRRRFAVPRPARQSRRSLAPLLAVPSSPSPSLTVPGSPPPPLAVAAVPHPCPRPRTFARFATSPSLPCRRRRSQSPPLAVAGSWIRDFAGNRTDDHGEGERPRLIQSRHRKRPLPLDTSLPERPPPLDGSGSFGHLAMQGWPSPTMAQVRASRTPSKAATASSACSSDVRQLPLVNCPYCGKWIIRRQSKQPATLGAYFFKCEDNVQGDPTSCSFYKWENDYRKWLMSTYREYVDAPQCDTREFQQLKHDIGQLKQIVTELKMEIVALRTKSPKPFVIVDSACVLSLVIGCMFGIVVAMYLD</sequence>